<evidence type="ECO:0008006" key="4">
    <source>
        <dbReference type="Google" id="ProtNLM"/>
    </source>
</evidence>
<name>A0A7X4H7Y6_9BURK</name>
<sequence>MDRFAPILPRQFSIGRSDQPALAPVANAAAAEADADPAAAHYRAKATEAAVKFESFFIGDMLHRMRSSTEALKDEEHKDSINRDMLDMADNLVADQMAGQRAFGVADAILRQLLPAAPAPAHQPGVPMPLAPVANTGKNI</sequence>
<reference evidence="2 3" key="1">
    <citation type="submission" date="2019-12" db="EMBL/GenBank/DDBJ databases">
        <title>Novel species isolated from a subtropical stream in China.</title>
        <authorList>
            <person name="Lu H."/>
        </authorList>
    </citation>
    <scope>NUCLEOTIDE SEQUENCE [LARGE SCALE GENOMIC DNA]</scope>
    <source>
        <strain evidence="2 3">FT127W</strain>
    </source>
</reference>
<evidence type="ECO:0000313" key="2">
    <source>
        <dbReference type="EMBL" id="MYN06389.1"/>
    </source>
</evidence>
<gene>
    <name evidence="2" type="ORF">GTP77_03480</name>
</gene>
<accession>A0A7X4H7Y6</accession>
<keyword evidence="3" id="KW-1185">Reference proteome</keyword>
<feature type="region of interest" description="Disordered" evidence="1">
    <location>
        <begin position="118"/>
        <end position="140"/>
    </location>
</feature>
<dbReference type="EMBL" id="WWCU01000002">
    <property type="protein sequence ID" value="MYN06389.1"/>
    <property type="molecule type" value="Genomic_DNA"/>
</dbReference>
<dbReference type="RefSeq" id="WP_161070760.1">
    <property type="nucleotide sequence ID" value="NZ_CP086370.1"/>
</dbReference>
<dbReference type="Proteomes" id="UP000450676">
    <property type="component" value="Unassembled WGS sequence"/>
</dbReference>
<evidence type="ECO:0000313" key="3">
    <source>
        <dbReference type="Proteomes" id="UP000450676"/>
    </source>
</evidence>
<dbReference type="AlphaFoldDB" id="A0A7X4H7Y6"/>
<proteinExistence type="predicted"/>
<organism evidence="2 3">
    <name type="scientific">Pseudoduganella aquatica</name>
    <dbReference type="NCBI Taxonomy" id="2660641"/>
    <lineage>
        <taxon>Bacteria</taxon>
        <taxon>Pseudomonadati</taxon>
        <taxon>Pseudomonadota</taxon>
        <taxon>Betaproteobacteria</taxon>
        <taxon>Burkholderiales</taxon>
        <taxon>Oxalobacteraceae</taxon>
        <taxon>Telluria group</taxon>
        <taxon>Pseudoduganella</taxon>
    </lineage>
</organism>
<evidence type="ECO:0000256" key="1">
    <source>
        <dbReference type="SAM" id="MobiDB-lite"/>
    </source>
</evidence>
<protein>
    <recommendedName>
        <fullName evidence="4">Flagellar protein FlgJ N-terminal domain-containing protein</fullName>
    </recommendedName>
</protein>
<comment type="caution">
    <text evidence="2">The sequence shown here is derived from an EMBL/GenBank/DDBJ whole genome shotgun (WGS) entry which is preliminary data.</text>
</comment>